<feature type="binding site" evidence="2">
    <location>
        <position position="420"/>
    </location>
    <ligand>
        <name>Mg(2+)</name>
        <dbReference type="ChEBI" id="CHEBI:18420"/>
    </ligand>
</feature>
<dbReference type="PANTHER" id="PTHR43600:SF4">
    <property type="entry name" value="CYTOSOLIC NIFE-HYDROGENASE, ALPHA SUBUNIT"/>
    <property type="match status" value="1"/>
</dbReference>
<evidence type="ECO:0000313" key="3">
    <source>
        <dbReference type="EMBL" id="EAR62924.1"/>
    </source>
</evidence>
<evidence type="ECO:0000256" key="1">
    <source>
        <dbReference type="ARBA" id="ARBA00023002"/>
    </source>
</evidence>
<proteinExistence type="predicted"/>
<dbReference type="GO" id="GO:0008901">
    <property type="term" value="F:ferredoxin hydrogenase activity"/>
    <property type="evidence" value="ECO:0007669"/>
    <property type="project" value="InterPro"/>
</dbReference>
<reference evidence="3 4" key="1">
    <citation type="submission" date="2006-02" db="EMBL/GenBank/DDBJ databases">
        <authorList>
            <person name="Pinhassi J."/>
            <person name="Pedros-Alio C."/>
            <person name="Ferriera S."/>
            <person name="Johnson J."/>
            <person name="Kravitz S."/>
            <person name="Halpern A."/>
            <person name="Remington K."/>
            <person name="Beeson K."/>
            <person name="Tran B."/>
            <person name="Rogers Y.-H."/>
            <person name="Friedman R."/>
            <person name="Venter J.C."/>
        </authorList>
    </citation>
    <scope>NUCLEOTIDE SEQUENCE [LARGE SCALE GENOMIC DNA]</scope>
    <source>
        <strain evidence="3 4">MED92</strain>
    </source>
</reference>
<accession>A0A7U8C7V7</accession>
<name>A0A7U8C7V7_NEPCE</name>
<dbReference type="PANTHER" id="PTHR43600">
    <property type="entry name" value="COENZYME F420 HYDROGENASE, SUBUNIT ALPHA"/>
    <property type="match status" value="1"/>
</dbReference>
<dbReference type="EMBL" id="AAOW01000001">
    <property type="protein sequence ID" value="EAR62924.1"/>
    <property type="molecule type" value="Genomic_DNA"/>
</dbReference>
<evidence type="ECO:0008006" key="5">
    <source>
        <dbReference type="Google" id="ProtNLM"/>
    </source>
</evidence>
<dbReference type="InterPro" id="IPR001501">
    <property type="entry name" value="Ni-dep_hyd_lsu"/>
</dbReference>
<dbReference type="GO" id="GO:0016151">
    <property type="term" value="F:nickel cation binding"/>
    <property type="evidence" value="ECO:0007669"/>
    <property type="project" value="InterPro"/>
</dbReference>
<evidence type="ECO:0000256" key="2">
    <source>
        <dbReference type="PIRSR" id="PIRSR601501-1"/>
    </source>
</evidence>
<evidence type="ECO:0000313" key="4">
    <source>
        <dbReference type="Proteomes" id="UP000002171"/>
    </source>
</evidence>
<feature type="binding site" evidence="2">
    <location>
        <position position="46"/>
    </location>
    <ligand>
        <name>Mg(2+)</name>
        <dbReference type="ChEBI" id="CHEBI:18420"/>
    </ligand>
</feature>
<sequence length="428" mass="47984">MTERRIKIDVPSLARVEGEGALHLKITEGALDALQFKIYEPPRFFEKFLEGRHYTEVPDIVARICGICPVAYQVSAVNALESLFQAPLTPWIKQMRRLLYCGEWIQSHSLHIHLLALPDYFSEESVLGLAAKEPEVVKRGFAIQEAGNRLIRFLGGRSVHPVGLKVGGFHRAPSAEEAKELLEFLQERLPEAVALAEWVAGIKLPEDEQEFVSVALSTEQFAIEAGLLRNSQGLQITEDQYEAHFTESQSPHSTALWSLMDGQDYLVGPLARLNLNHDCLPAFLKTLLNRLGDPFPSRNMFHSMLARAIEICVVLHEAISILQSYQPDTPSAEFSVRAGAGFGWSEAPRGLLWHRYTVDEQGIITAAKIVPPTSQNQARIERDLEKSLTAFGLDKADELLRLHSEKVVRNYDPCISCATHFLKLTTER</sequence>
<keyword evidence="2" id="KW-0460">Magnesium</keyword>
<dbReference type="SUPFAM" id="SSF56762">
    <property type="entry name" value="HydB/Nqo4-like"/>
    <property type="match status" value="1"/>
</dbReference>
<organism evidence="3 4">
    <name type="scientific">Neptuniibacter caesariensis</name>
    <dbReference type="NCBI Taxonomy" id="207954"/>
    <lineage>
        <taxon>Bacteria</taxon>
        <taxon>Pseudomonadati</taxon>
        <taxon>Pseudomonadota</taxon>
        <taxon>Gammaproteobacteria</taxon>
        <taxon>Oceanospirillales</taxon>
        <taxon>Oceanospirillaceae</taxon>
        <taxon>Neptuniibacter</taxon>
    </lineage>
</organism>
<comment type="caution">
    <text evidence="3">The sequence shown here is derived from an EMBL/GenBank/DDBJ whole genome shotgun (WGS) entry which is preliminary data.</text>
</comment>
<dbReference type="Gene3D" id="1.10.645.10">
    <property type="entry name" value="Cytochrome-c3 Hydrogenase, chain B"/>
    <property type="match status" value="1"/>
</dbReference>
<gene>
    <name evidence="3" type="ORF">MED92_07391</name>
</gene>
<keyword evidence="2" id="KW-0408">Iron</keyword>
<keyword evidence="4" id="KW-1185">Reference proteome</keyword>
<feature type="binding site" evidence="2">
    <location>
        <position position="65"/>
    </location>
    <ligand>
        <name>Ni(2+)</name>
        <dbReference type="ChEBI" id="CHEBI:49786"/>
    </ligand>
</feature>
<dbReference type="AlphaFoldDB" id="A0A7U8C7V7"/>
<comment type="cofactor">
    <cofactor evidence="2">
        <name>Fe cation</name>
        <dbReference type="ChEBI" id="CHEBI:24875"/>
    </cofactor>
</comment>
<feature type="binding site" evidence="2">
    <location>
        <position position="68"/>
    </location>
    <ligand>
        <name>Ni(2+)</name>
        <dbReference type="ChEBI" id="CHEBI:49786"/>
    </ligand>
</feature>
<keyword evidence="2" id="KW-0479">Metal-binding</keyword>
<feature type="binding site" evidence="2">
    <location>
        <position position="414"/>
    </location>
    <ligand>
        <name>Ni(2+)</name>
        <dbReference type="ChEBI" id="CHEBI:49786"/>
    </ligand>
</feature>
<dbReference type="Pfam" id="PF00374">
    <property type="entry name" value="NiFeSe_Hases"/>
    <property type="match status" value="2"/>
</dbReference>
<feature type="binding site" evidence="2">
    <location>
        <position position="369"/>
    </location>
    <ligand>
        <name>Mg(2+)</name>
        <dbReference type="ChEBI" id="CHEBI:18420"/>
    </ligand>
</feature>
<keyword evidence="2" id="KW-0533">Nickel</keyword>
<keyword evidence="1" id="KW-0560">Oxidoreductase</keyword>
<dbReference type="PROSITE" id="PS00508">
    <property type="entry name" value="NI_HGENASE_L_2"/>
    <property type="match status" value="1"/>
</dbReference>
<dbReference type="InterPro" id="IPR029014">
    <property type="entry name" value="NiFe-Hase_large"/>
</dbReference>
<comment type="cofactor">
    <cofactor evidence="2">
        <name>Ni(2+)</name>
        <dbReference type="ChEBI" id="CHEBI:49786"/>
    </cofactor>
</comment>
<dbReference type="OrthoDB" id="9761717at2"/>
<dbReference type="InterPro" id="IPR018194">
    <property type="entry name" value="Ni-dep_hyd_lsu_Ni_BS"/>
</dbReference>
<dbReference type="RefSeq" id="WP_007021942.1">
    <property type="nucleotide sequence ID" value="NZ_CH724126.1"/>
</dbReference>
<protein>
    <recommendedName>
        <fullName evidence="5">Ni/Fe hydrogenase subunit alpha</fullName>
    </recommendedName>
</protein>
<dbReference type="Proteomes" id="UP000002171">
    <property type="component" value="Unassembled WGS sequence"/>
</dbReference>
<feature type="binding site" evidence="2">
    <location>
        <position position="417"/>
    </location>
    <ligand>
        <name>Fe cation</name>
        <dbReference type="ChEBI" id="CHEBI:24875"/>
    </ligand>
</feature>
<feature type="binding site" evidence="2">
    <location>
        <position position="68"/>
    </location>
    <ligand>
        <name>Fe cation</name>
        <dbReference type="ChEBI" id="CHEBI:24875"/>
    </ligand>
</feature>